<name>A0A0V0QJM4_PSEPJ</name>
<evidence type="ECO:0000313" key="3">
    <source>
        <dbReference type="EMBL" id="KRX02213.1"/>
    </source>
</evidence>
<sequence length="622" mass="72566">MKKNIYNQEFLYIKSQKEVESAINSVLDKGAEILYDKYLVDKWPQYVAEDIMYWADGIFSQKNIITDKGESKIQLQHRWKPEEEPITVGLDSRARFAVKVEYKQAQNELNDQEEVKSIQSTSSIGFSLKSSKVNNLLDDSMNQKGVSQNLSQNNDENKQQTDDENIPQAIKVGEDSEPPTPDPITEKLRENREKKEREKILKHKQEQKQQEEDELFKQRQNELSKQLRNKNVTFDNNGEIILKDIAAPEVVTYNMLQDMKKKKEKEKLDKAEPPPIQEFHKQPNQVDFLNPKTGVNVIFQNGYKKEGGFIEYNNKMRKSQYDEIVENSPNRPVPQYLQQNEDGFLSPPDNEFRLRLQNRLQQHKAKQRPNTAGNFYTPQGVLIGDQDLYMEMMAEEEQSKNNNKNKRSFLGHSRISQRSQKSLADLQKSNLTQSQIQNLKFGQKVVKNQKQRPATSKSENRIQLFKQQKVGLKGVEMIPYDLGVEYGKENKIEKIQENSQEQLQQTQEDNMEKMRKKVEKFNLKIKQDKNWGAYQQDMQLSNFNSQNQSKKKVRPTSYTAIKRTPNLLNNVVFNNQSIYPETINNLNNMKMQNNQDEKINMANQISHRTIGSSNKDQNSGKK</sequence>
<dbReference type="OrthoDB" id="301623at2759"/>
<dbReference type="Proteomes" id="UP000054937">
    <property type="component" value="Unassembled WGS sequence"/>
</dbReference>
<reference evidence="3 4" key="1">
    <citation type="journal article" date="2015" name="Sci. Rep.">
        <title>Genome of the facultative scuticociliatosis pathogen Pseudocohnilembus persalinus provides insight into its virulence through horizontal gene transfer.</title>
        <authorList>
            <person name="Xiong J."/>
            <person name="Wang G."/>
            <person name="Cheng J."/>
            <person name="Tian M."/>
            <person name="Pan X."/>
            <person name="Warren A."/>
            <person name="Jiang C."/>
            <person name="Yuan D."/>
            <person name="Miao W."/>
        </authorList>
    </citation>
    <scope>NUCLEOTIDE SEQUENCE [LARGE SCALE GENOMIC DNA]</scope>
    <source>
        <strain evidence="3">36N120E</strain>
    </source>
</reference>
<organism evidence="3 4">
    <name type="scientific">Pseudocohnilembus persalinus</name>
    <name type="common">Ciliate</name>
    <dbReference type="NCBI Taxonomy" id="266149"/>
    <lineage>
        <taxon>Eukaryota</taxon>
        <taxon>Sar</taxon>
        <taxon>Alveolata</taxon>
        <taxon>Ciliophora</taxon>
        <taxon>Intramacronucleata</taxon>
        <taxon>Oligohymenophorea</taxon>
        <taxon>Scuticociliatia</taxon>
        <taxon>Philasterida</taxon>
        <taxon>Pseudocohnilembidae</taxon>
        <taxon>Pseudocohnilembus</taxon>
    </lineage>
</organism>
<proteinExistence type="predicted"/>
<dbReference type="AlphaFoldDB" id="A0A0V0QJM4"/>
<feature type="coiled-coil region" evidence="1">
    <location>
        <begin position="489"/>
        <end position="524"/>
    </location>
</feature>
<feature type="compositionally biased region" description="Polar residues" evidence="2">
    <location>
        <begin position="414"/>
        <end position="424"/>
    </location>
</feature>
<feature type="compositionally biased region" description="Basic and acidic residues" evidence="2">
    <location>
        <begin position="184"/>
        <end position="214"/>
    </location>
</feature>
<dbReference type="InParanoid" id="A0A0V0QJM4"/>
<dbReference type="EMBL" id="LDAU01000156">
    <property type="protein sequence ID" value="KRX02213.1"/>
    <property type="molecule type" value="Genomic_DNA"/>
</dbReference>
<gene>
    <name evidence="3" type="ORF">PPERSA_04835</name>
</gene>
<keyword evidence="1" id="KW-0175">Coiled coil</keyword>
<accession>A0A0V0QJM4</accession>
<protein>
    <submittedName>
        <fullName evidence="3">Uncharacterized protein</fullName>
    </submittedName>
</protein>
<feature type="region of interest" description="Disordered" evidence="2">
    <location>
        <begin position="169"/>
        <end position="214"/>
    </location>
</feature>
<evidence type="ECO:0000256" key="2">
    <source>
        <dbReference type="SAM" id="MobiDB-lite"/>
    </source>
</evidence>
<keyword evidence="4" id="KW-1185">Reference proteome</keyword>
<comment type="caution">
    <text evidence="3">The sequence shown here is derived from an EMBL/GenBank/DDBJ whole genome shotgun (WGS) entry which is preliminary data.</text>
</comment>
<dbReference type="OMA" id="ISHRTIG"/>
<feature type="region of interest" description="Disordered" evidence="2">
    <location>
        <begin position="395"/>
        <end position="424"/>
    </location>
</feature>
<evidence type="ECO:0000313" key="4">
    <source>
        <dbReference type="Proteomes" id="UP000054937"/>
    </source>
</evidence>
<evidence type="ECO:0000256" key="1">
    <source>
        <dbReference type="SAM" id="Coils"/>
    </source>
</evidence>